<dbReference type="EMBL" id="VBQZ03000072">
    <property type="protein sequence ID" value="MXQ91565.1"/>
    <property type="molecule type" value="Genomic_DNA"/>
</dbReference>
<evidence type="ECO:0000256" key="1">
    <source>
        <dbReference type="SAM" id="MobiDB-lite"/>
    </source>
</evidence>
<evidence type="ECO:0000313" key="2">
    <source>
        <dbReference type="EMBL" id="MXQ91565.1"/>
    </source>
</evidence>
<protein>
    <submittedName>
        <fullName evidence="2">Uncharacterized protein</fullName>
    </submittedName>
</protein>
<comment type="caution">
    <text evidence="2">The sequence shown here is derived from an EMBL/GenBank/DDBJ whole genome shotgun (WGS) entry which is preliminary data.</text>
</comment>
<keyword evidence="3" id="KW-1185">Reference proteome</keyword>
<dbReference type="AlphaFoldDB" id="A0A6B0RNX9"/>
<name>A0A6B0RNX9_9CETA</name>
<accession>A0A6B0RNX9</accession>
<proteinExistence type="predicted"/>
<gene>
    <name evidence="2" type="ORF">E5288_WYG001692</name>
</gene>
<organism evidence="2 3">
    <name type="scientific">Bos mutus</name>
    <name type="common">wild yak</name>
    <dbReference type="NCBI Taxonomy" id="72004"/>
    <lineage>
        <taxon>Eukaryota</taxon>
        <taxon>Metazoa</taxon>
        <taxon>Chordata</taxon>
        <taxon>Craniata</taxon>
        <taxon>Vertebrata</taxon>
        <taxon>Euteleostomi</taxon>
        <taxon>Mammalia</taxon>
        <taxon>Eutheria</taxon>
        <taxon>Laurasiatheria</taxon>
        <taxon>Artiodactyla</taxon>
        <taxon>Ruminantia</taxon>
        <taxon>Pecora</taxon>
        <taxon>Bovidae</taxon>
        <taxon>Bovinae</taxon>
        <taxon>Bos</taxon>
    </lineage>
</organism>
<sequence>MAVLHHPWGSSALIPMSDSSSSEGDEQLVRPVQYSLALSCQDTKDGQEGAGFQSLALFAVQKSFGDITEAEVLSNQYCAAAWSVEEATSGIQKKLLHLPAL</sequence>
<dbReference type="Proteomes" id="UP000322234">
    <property type="component" value="Unassembled WGS sequence"/>
</dbReference>
<evidence type="ECO:0000313" key="3">
    <source>
        <dbReference type="Proteomes" id="UP000322234"/>
    </source>
</evidence>
<feature type="region of interest" description="Disordered" evidence="1">
    <location>
        <begin position="1"/>
        <end position="26"/>
    </location>
</feature>
<reference evidence="2" key="1">
    <citation type="submission" date="2019-10" db="EMBL/GenBank/DDBJ databases">
        <title>The sequence and de novo assembly of the wild yak genome.</title>
        <authorList>
            <person name="Liu Y."/>
        </authorList>
    </citation>
    <scope>NUCLEOTIDE SEQUENCE [LARGE SCALE GENOMIC DNA]</scope>
    <source>
        <strain evidence="2">WY2019</strain>
    </source>
</reference>